<proteinExistence type="inferred from homology"/>
<name>A0A4V3TVA9_9ENTE</name>
<evidence type="ECO:0000259" key="2">
    <source>
        <dbReference type="Pfam" id="PF01425"/>
    </source>
</evidence>
<reference evidence="3 4" key="1">
    <citation type="submission" date="2019-01" db="EMBL/GenBank/DDBJ databases">
        <title>Vagococcus silagei sp. nov. isolated from brewer's grain.</title>
        <authorList>
            <person name="Guu J.-R."/>
        </authorList>
    </citation>
    <scope>NUCLEOTIDE SEQUENCE [LARGE SCALE GENOMIC DNA]</scope>
    <source>
        <strain evidence="3 4">2B-2</strain>
    </source>
</reference>
<dbReference type="Proteomes" id="UP000310506">
    <property type="component" value="Unassembled WGS sequence"/>
</dbReference>
<dbReference type="PANTHER" id="PTHR11895:SF7">
    <property type="entry name" value="GLUTAMYL-TRNA(GLN) AMIDOTRANSFERASE SUBUNIT A, MITOCHONDRIAL"/>
    <property type="match status" value="1"/>
</dbReference>
<evidence type="ECO:0000313" key="3">
    <source>
        <dbReference type="EMBL" id="THB62189.1"/>
    </source>
</evidence>
<dbReference type="GO" id="GO:0004040">
    <property type="term" value="F:amidase activity"/>
    <property type="evidence" value="ECO:0007669"/>
    <property type="project" value="UniProtKB-EC"/>
</dbReference>
<evidence type="ECO:0000256" key="1">
    <source>
        <dbReference type="ARBA" id="ARBA00009199"/>
    </source>
</evidence>
<dbReference type="PANTHER" id="PTHR11895">
    <property type="entry name" value="TRANSAMIDASE"/>
    <property type="match status" value="1"/>
</dbReference>
<dbReference type="InterPro" id="IPR036928">
    <property type="entry name" value="AS_sf"/>
</dbReference>
<comment type="caution">
    <text evidence="3">The sequence shown here is derived from an EMBL/GenBank/DDBJ whole genome shotgun (WGS) entry which is preliminary data.</text>
</comment>
<accession>A0A4V3TVA9</accession>
<dbReference type="RefSeq" id="WP_136135850.1">
    <property type="nucleotide sequence ID" value="NZ_SDGV01000002.1"/>
</dbReference>
<dbReference type="AlphaFoldDB" id="A0A4V3TVA9"/>
<dbReference type="Pfam" id="PF01425">
    <property type="entry name" value="Amidase"/>
    <property type="match status" value="1"/>
</dbReference>
<organism evidence="3 4">
    <name type="scientific">Vagococcus silagei</name>
    <dbReference type="NCBI Taxonomy" id="2508885"/>
    <lineage>
        <taxon>Bacteria</taxon>
        <taxon>Bacillati</taxon>
        <taxon>Bacillota</taxon>
        <taxon>Bacilli</taxon>
        <taxon>Lactobacillales</taxon>
        <taxon>Enterococcaceae</taxon>
        <taxon>Vagococcus</taxon>
    </lineage>
</organism>
<evidence type="ECO:0000313" key="4">
    <source>
        <dbReference type="Proteomes" id="UP000310506"/>
    </source>
</evidence>
<keyword evidence="4" id="KW-1185">Reference proteome</keyword>
<dbReference type="OrthoDB" id="9811471at2"/>
<dbReference type="EMBL" id="SDGV01000002">
    <property type="protein sequence ID" value="THB62189.1"/>
    <property type="molecule type" value="Genomic_DNA"/>
</dbReference>
<dbReference type="SUPFAM" id="SSF75304">
    <property type="entry name" value="Amidase signature (AS) enzymes"/>
    <property type="match status" value="1"/>
</dbReference>
<dbReference type="Gene3D" id="3.90.1300.10">
    <property type="entry name" value="Amidase signature (AS) domain"/>
    <property type="match status" value="1"/>
</dbReference>
<dbReference type="EC" id="3.5.1.4" evidence="3"/>
<dbReference type="NCBIfam" id="NF005099">
    <property type="entry name" value="PRK06529.1"/>
    <property type="match status" value="1"/>
</dbReference>
<comment type="similarity">
    <text evidence="1">Belongs to the amidase family.</text>
</comment>
<dbReference type="InterPro" id="IPR000120">
    <property type="entry name" value="Amidase"/>
</dbReference>
<gene>
    <name evidence="3" type="ORF">ESZ54_01210</name>
</gene>
<dbReference type="InterPro" id="IPR023631">
    <property type="entry name" value="Amidase_dom"/>
</dbReference>
<protein>
    <submittedName>
        <fullName evidence="3">Amidase</fullName>
        <ecNumber evidence="3">3.5.1.4</ecNumber>
    </submittedName>
</protein>
<sequence length="478" mass="52589">MKDASYYAQKIKANEISPLEVLAEVSKKVSKNLELNAFVDLNFEEAKEKIINATDEEKQAPFFGVPFALKDLGQNKQGFKATSGSKLFKDHVATSTNNYVKKIETLGLISFGITTTPEFGFKNITDAQINGPTRNPWDLSRYSGGSSGGAAAIVAADIVPLAGASDGGGSIRIPASFTGLIGLKPSRGRIVTGPDSWRDWQGASINFALTRSIRDTKVLLNGLKPDQQISPFLMPQCCTAKLKSYKIAVCVDSPVGNPVSPEAIQAVNEAVEFLTSLGHQVDVIQYPVDGSRLIRSYYQMNGGETAHMMNQISETLNRSMSYEDMEPMTWAIYQYGQKLSAADYVSSFQAWDDATVVMENLFTKYDLFLSPTATTVAPKINDDLQSDDIRTRLEHAEDLNQSELAELVYDMFERSLWITPYTQLANLTGQPAISLPTFVTKEGLPIGIQFMAAKGNDSLLLEIGLQFELHQQLKFKNI</sequence>
<dbReference type="PROSITE" id="PS00571">
    <property type="entry name" value="AMIDASES"/>
    <property type="match status" value="1"/>
</dbReference>
<dbReference type="InterPro" id="IPR020556">
    <property type="entry name" value="Amidase_CS"/>
</dbReference>
<feature type="domain" description="Amidase" evidence="2">
    <location>
        <begin position="21"/>
        <end position="461"/>
    </location>
</feature>
<keyword evidence="3" id="KW-0378">Hydrolase</keyword>